<dbReference type="SUPFAM" id="SSF51445">
    <property type="entry name" value="(Trans)glycosidases"/>
    <property type="match status" value="1"/>
</dbReference>
<dbReference type="PANTHER" id="PTHR10357:SF179">
    <property type="entry name" value="NEUTRAL AND BASIC AMINO ACID TRANSPORT PROTEIN RBAT"/>
    <property type="match status" value="1"/>
</dbReference>
<reference evidence="4" key="1">
    <citation type="submission" date="2021-12" db="EMBL/GenBank/DDBJ databases">
        <authorList>
            <person name="King R."/>
        </authorList>
    </citation>
    <scope>NUCLEOTIDE SEQUENCE</scope>
</reference>
<dbReference type="EMBL" id="OU963896">
    <property type="protein sequence ID" value="CAH2988411.1"/>
    <property type="molecule type" value="Genomic_DNA"/>
</dbReference>
<evidence type="ECO:0000259" key="3">
    <source>
        <dbReference type="SMART" id="SM00642"/>
    </source>
</evidence>
<proteinExistence type="predicted"/>
<feature type="domain" description="Glycosyl hydrolase family 13 catalytic" evidence="3">
    <location>
        <begin position="2"/>
        <end position="309"/>
    </location>
</feature>
<dbReference type="EC" id="3.2.1.20" evidence="2"/>
<evidence type="ECO:0000313" key="4">
    <source>
        <dbReference type="EMBL" id="CAH2988411.1"/>
    </source>
</evidence>
<comment type="catalytic activity">
    <reaction evidence="1">
        <text>Hydrolysis of terminal, non-reducing (1-&gt;4)-linked alpha-D-glucose residues with release of alpha-D-glucose.</text>
        <dbReference type="EC" id="3.2.1.20"/>
    </reaction>
</comment>
<dbReference type="PANTHER" id="PTHR10357">
    <property type="entry name" value="ALPHA-AMYLASE FAMILY MEMBER"/>
    <property type="match status" value="1"/>
</dbReference>
<name>A0ABN8LC58_CHISP</name>
<keyword evidence="5" id="KW-1185">Reference proteome</keyword>
<dbReference type="Pfam" id="PF00128">
    <property type="entry name" value="Alpha-amylase"/>
    <property type="match status" value="1"/>
</dbReference>
<evidence type="ECO:0000256" key="2">
    <source>
        <dbReference type="ARBA" id="ARBA00012741"/>
    </source>
</evidence>
<evidence type="ECO:0000313" key="5">
    <source>
        <dbReference type="Proteomes" id="UP001153292"/>
    </source>
</evidence>
<dbReference type="Gene3D" id="3.90.400.10">
    <property type="entry name" value="Oligo-1,6-glucosidase, Domain 2"/>
    <property type="match status" value="1"/>
</dbReference>
<dbReference type="InterPro" id="IPR006047">
    <property type="entry name" value="GH13_cat_dom"/>
</dbReference>
<accession>A0ABN8LC58</accession>
<protein>
    <recommendedName>
        <fullName evidence="2">alpha-glucosidase</fullName>
        <ecNumber evidence="2">3.2.1.20</ecNumber>
    </recommendedName>
</protein>
<sequence>MSPLSAKSTDCSKPGVVDFTELDKRYGNLNTLENFLEKAKKLELKVVLSLPIQTISTASEWFTSSADKVVGFEDRMVWKDGTVDNKPPLQNGVDDWIWHENRSAYFGMRGSEAILNFCSEALVAALSSTQCAWLRRGVSGVILKPDYVLDQTCAEKLLQKMVAETTICARSSNLESPVILVESSLDVEAAAKYYANGRIGANSVLSTALTSPSKQTSPQLALSILASLLYAPQDLLPSWTTSELFQSRITTRYGSDTVDAINLLALVLPGAAVIQQGDELGVADTILEWASSNGTCWPNPILPSSAPFPWSDSSNGGFSDGEPWLPLAPNYRYANAKSEFANENSHVGVLKVAAAMRKSPAMGPHVEIKRLGSAIAVLRWGGHGSLLLVSNLGKEQMEVKLSTIYGIPNEMSVAASSAGSSLSVRSQVAVDKSLKLTPGETLLLAGGPRHCGGPGPVDKIANKLSEGWQKINKYFSN</sequence>
<gene>
    <name evidence="4" type="ORF">CHILSU_LOCUS7888</name>
</gene>
<organism evidence="4 5">
    <name type="scientific">Chilo suppressalis</name>
    <name type="common">Asiatic rice borer moth</name>
    <dbReference type="NCBI Taxonomy" id="168631"/>
    <lineage>
        <taxon>Eukaryota</taxon>
        <taxon>Metazoa</taxon>
        <taxon>Ecdysozoa</taxon>
        <taxon>Arthropoda</taxon>
        <taxon>Hexapoda</taxon>
        <taxon>Insecta</taxon>
        <taxon>Pterygota</taxon>
        <taxon>Neoptera</taxon>
        <taxon>Endopterygota</taxon>
        <taxon>Lepidoptera</taxon>
        <taxon>Glossata</taxon>
        <taxon>Ditrysia</taxon>
        <taxon>Pyraloidea</taxon>
        <taxon>Crambidae</taxon>
        <taxon>Crambinae</taxon>
        <taxon>Chilo</taxon>
    </lineage>
</organism>
<dbReference type="Gene3D" id="3.20.20.80">
    <property type="entry name" value="Glycosidases"/>
    <property type="match status" value="2"/>
</dbReference>
<dbReference type="InterPro" id="IPR045857">
    <property type="entry name" value="O16G_dom_2"/>
</dbReference>
<evidence type="ECO:0000256" key="1">
    <source>
        <dbReference type="ARBA" id="ARBA00001657"/>
    </source>
</evidence>
<dbReference type="SMART" id="SM00642">
    <property type="entry name" value="Aamy"/>
    <property type="match status" value="1"/>
</dbReference>
<dbReference type="InterPro" id="IPR017853">
    <property type="entry name" value="GH"/>
</dbReference>
<dbReference type="Proteomes" id="UP001153292">
    <property type="component" value="Chromosome 3"/>
</dbReference>